<dbReference type="STRING" id="246195.DNO_0792"/>
<comment type="catalytic activity">
    <reaction evidence="9">
        <text>L-methionyl-[protein] + [thioredoxin]-disulfide + H2O = L-methionyl-(S)-S-oxide-[protein] + [thioredoxin]-dithiol</text>
        <dbReference type="Rhea" id="RHEA:14217"/>
        <dbReference type="Rhea" id="RHEA-COMP:10698"/>
        <dbReference type="Rhea" id="RHEA-COMP:10700"/>
        <dbReference type="Rhea" id="RHEA-COMP:12313"/>
        <dbReference type="Rhea" id="RHEA-COMP:12315"/>
        <dbReference type="ChEBI" id="CHEBI:15377"/>
        <dbReference type="ChEBI" id="CHEBI:16044"/>
        <dbReference type="ChEBI" id="CHEBI:29950"/>
        <dbReference type="ChEBI" id="CHEBI:44120"/>
        <dbReference type="ChEBI" id="CHEBI:50058"/>
        <dbReference type="EC" id="1.8.4.11"/>
    </reaction>
</comment>
<dbReference type="NCBIfam" id="TIGR00357">
    <property type="entry name" value="peptide-methionine (R)-S-oxide reductase MsrB"/>
    <property type="match status" value="1"/>
</dbReference>
<evidence type="ECO:0000256" key="1">
    <source>
        <dbReference type="ARBA" id="ARBA00008076"/>
    </source>
</evidence>
<comment type="catalytic activity">
    <reaction evidence="10">
        <text>L-methionyl-[protein] + [thioredoxin]-disulfide + H2O = L-methionyl-(R)-S-oxide-[protein] + [thioredoxin]-dithiol</text>
        <dbReference type="Rhea" id="RHEA:24164"/>
        <dbReference type="Rhea" id="RHEA-COMP:10698"/>
        <dbReference type="Rhea" id="RHEA-COMP:10700"/>
        <dbReference type="Rhea" id="RHEA-COMP:12313"/>
        <dbReference type="Rhea" id="RHEA-COMP:12314"/>
        <dbReference type="ChEBI" id="CHEBI:15377"/>
        <dbReference type="ChEBI" id="CHEBI:16044"/>
        <dbReference type="ChEBI" id="CHEBI:29950"/>
        <dbReference type="ChEBI" id="CHEBI:45764"/>
        <dbReference type="ChEBI" id="CHEBI:50058"/>
        <dbReference type="EC" id="1.8.4.12"/>
    </reaction>
</comment>
<dbReference type="Gene3D" id="2.170.150.20">
    <property type="entry name" value="Peptide methionine sulfoxide reductase"/>
    <property type="match status" value="1"/>
</dbReference>
<comment type="catalytic activity">
    <reaction evidence="11">
        <text>[thioredoxin]-disulfide + L-methionine + H2O = L-methionine (S)-S-oxide + [thioredoxin]-dithiol</text>
        <dbReference type="Rhea" id="RHEA:19993"/>
        <dbReference type="Rhea" id="RHEA-COMP:10698"/>
        <dbReference type="Rhea" id="RHEA-COMP:10700"/>
        <dbReference type="ChEBI" id="CHEBI:15377"/>
        <dbReference type="ChEBI" id="CHEBI:29950"/>
        <dbReference type="ChEBI" id="CHEBI:50058"/>
        <dbReference type="ChEBI" id="CHEBI:57844"/>
        <dbReference type="ChEBI" id="CHEBI:58772"/>
        <dbReference type="EC" id="1.8.4.11"/>
    </reaction>
</comment>
<evidence type="ECO:0000259" key="12">
    <source>
        <dbReference type="PROSITE" id="PS51790"/>
    </source>
</evidence>
<dbReference type="KEGG" id="dno:DNO_0792"/>
<evidence type="ECO:0000256" key="10">
    <source>
        <dbReference type="ARBA" id="ARBA00048488"/>
    </source>
</evidence>
<keyword evidence="6 13" id="KW-0560">Oxidoreductase</keyword>
<evidence type="ECO:0000256" key="5">
    <source>
        <dbReference type="ARBA" id="ARBA00018850"/>
    </source>
</evidence>
<dbReference type="EMBL" id="CP000513">
    <property type="protein sequence ID" value="ABQ14145.1"/>
    <property type="molecule type" value="Genomic_DNA"/>
</dbReference>
<feature type="domain" description="MsrB" evidence="12">
    <location>
        <begin position="167"/>
        <end position="289"/>
    </location>
</feature>
<dbReference type="Pfam" id="PF01625">
    <property type="entry name" value="PMSR"/>
    <property type="match status" value="1"/>
</dbReference>
<evidence type="ECO:0000256" key="11">
    <source>
        <dbReference type="ARBA" id="ARBA00048782"/>
    </source>
</evidence>
<dbReference type="InterPro" id="IPR028427">
    <property type="entry name" value="Met_Sox_Rdtase_MsrB"/>
</dbReference>
<dbReference type="eggNOG" id="COG0225">
    <property type="taxonomic scope" value="Bacteria"/>
</dbReference>
<dbReference type="AlphaFoldDB" id="A5EUW3"/>
<dbReference type="OrthoDB" id="9785497at2"/>
<dbReference type="PANTHER" id="PTHR10173:SF60">
    <property type="entry name" value="PEPTIDE METHIONINE SULFOXIDE REDUCTASE MSRA_MSRB 1"/>
    <property type="match status" value="1"/>
</dbReference>
<sequence>MRKIYLAGGDSRSVAAYFHALTGAVSVVCGYANSALPAPSYQQVCSGKTGAVKAVALTYQPHILSLSAVFLHFFRLLEPILFQYQPHHQRHGIYSVFSEERDLARAAVTALQKRHLNPITIEIAALDNFFAAENAPLSTLEPPRQANEPFSAEERQLLYAFWQKPKLAELKKILSEEEFAITQEQSTEAPFSHCYDQLFAAGIYVDLLSGEPLFCSNDKYDAGCGWPSFSQPLTEEALTYHADFKGGQKRIEVRSAVSDNHLGHVFFDEPSPSGKRYCINGTSLRFIPWSKMDAAGYGDLKIKVKK</sequence>
<dbReference type="EC" id="1.8.4.11" evidence="4"/>
<evidence type="ECO:0000313" key="14">
    <source>
        <dbReference type="Proteomes" id="UP000000248"/>
    </source>
</evidence>
<dbReference type="PANTHER" id="PTHR10173">
    <property type="entry name" value="METHIONINE SULFOXIDE REDUCTASE"/>
    <property type="match status" value="1"/>
</dbReference>
<dbReference type="GO" id="GO:0005737">
    <property type="term" value="C:cytoplasm"/>
    <property type="evidence" value="ECO:0007669"/>
    <property type="project" value="TreeGrafter"/>
</dbReference>
<comment type="similarity">
    <text evidence="1">In the C-terminal section; belongs to the MsrB Met sulfoxide reductase family.</text>
</comment>
<keyword evidence="14" id="KW-1185">Reference proteome</keyword>
<dbReference type="PROSITE" id="PS51790">
    <property type="entry name" value="MSRB"/>
    <property type="match status" value="1"/>
</dbReference>
<dbReference type="InterPro" id="IPR011057">
    <property type="entry name" value="Mss4-like_sf"/>
</dbReference>
<evidence type="ECO:0000313" key="13">
    <source>
        <dbReference type="EMBL" id="ABQ14145.1"/>
    </source>
</evidence>
<accession>A5EUW3</accession>
<dbReference type="Pfam" id="PF01641">
    <property type="entry name" value="SelR"/>
    <property type="match status" value="1"/>
</dbReference>
<dbReference type="HOGENOM" id="CLU_031040_0_1_6"/>
<dbReference type="SUPFAM" id="SSF51316">
    <property type="entry name" value="Mss4-like"/>
    <property type="match status" value="1"/>
</dbReference>
<reference evidence="13 14" key="1">
    <citation type="journal article" date="2007" name="Nat. Biotechnol.">
        <title>Genome sequence and identification of candidate vaccine antigens from the animal pathogen Dichelobacter nodosus.</title>
        <authorList>
            <person name="Myers G.S."/>
            <person name="Parker D."/>
            <person name="Al-Hasani K."/>
            <person name="Kennan R.M."/>
            <person name="Seemann T."/>
            <person name="Ren Q."/>
            <person name="Badger J.H."/>
            <person name="Selengut J.D."/>
            <person name="Deboy R.T."/>
            <person name="Tettelin H."/>
            <person name="Boyce J.D."/>
            <person name="McCarl V.P."/>
            <person name="Han X."/>
            <person name="Nelson W.C."/>
            <person name="Madupu R."/>
            <person name="Mohamoud Y."/>
            <person name="Holley T."/>
            <person name="Fedorova N."/>
            <person name="Khouri H."/>
            <person name="Bottomley S.P."/>
            <person name="Whittington R.J."/>
            <person name="Adler B."/>
            <person name="Songer J.G."/>
            <person name="Rood J.I."/>
            <person name="Paulsen I.T."/>
        </authorList>
    </citation>
    <scope>NUCLEOTIDE SEQUENCE [LARGE SCALE GENOMIC DNA]</scope>
    <source>
        <strain evidence="13 14">VCS1703A</strain>
    </source>
</reference>
<comment type="similarity">
    <text evidence="2">In the N-terminal section; belongs to the MsrA Met sulfoxide reductase family.</text>
</comment>
<dbReference type="GO" id="GO:0006979">
    <property type="term" value="P:response to oxidative stress"/>
    <property type="evidence" value="ECO:0007669"/>
    <property type="project" value="InterPro"/>
</dbReference>
<organism evidence="13 14">
    <name type="scientific">Dichelobacter nodosus (strain VCS1703A)</name>
    <dbReference type="NCBI Taxonomy" id="246195"/>
    <lineage>
        <taxon>Bacteria</taxon>
        <taxon>Pseudomonadati</taxon>
        <taxon>Pseudomonadota</taxon>
        <taxon>Gammaproteobacteria</taxon>
        <taxon>Cardiobacteriales</taxon>
        <taxon>Cardiobacteriaceae</taxon>
        <taxon>Dichelobacter</taxon>
    </lineage>
</organism>
<keyword evidence="7" id="KW-0511">Multifunctional enzyme</keyword>
<proteinExistence type="inferred from homology"/>
<dbReference type="EC" id="1.8.4.12" evidence="3"/>
<comment type="function">
    <text evidence="8">Has an important function as a repair enzyme for proteins that have been inactivated by oxidation. Catalyzes the reversible oxidation-reduction of methionine sulfoxide in proteins to methionine.</text>
</comment>
<dbReference type="InterPro" id="IPR002579">
    <property type="entry name" value="Met_Sox_Rdtase_MsrB_dom"/>
</dbReference>
<evidence type="ECO:0000256" key="4">
    <source>
        <dbReference type="ARBA" id="ARBA00012502"/>
    </source>
</evidence>
<dbReference type="InterPro" id="IPR036509">
    <property type="entry name" value="Met_Sox_Rdtase_MsrA_sf"/>
</dbReference>
<dbReference type="GO" id="GO:0033743">
    <property type="term" value="F:peptide-methionine (R)-S-oxide reductase activity"/>
    <property type="evidence" value="ECO:0007669"/>
    <property type="project" value="UniProtKB-EC"/>
</dbReference>
<evidence type="ECO:0000256" key="3">
    <source>
        <dbReference type="ARBA" id="ARBA00012499"/>
    </source>
</evidence>
<evidence type="ECO:0000256" key="9">
    <source>
        <dbReference type="ARBA" id="ARBA00047806"/>
    </source>
</evidence>
<dbReference type="Gene3D" id="3.30.1060.10">
    <property type="entry name" value="Peptide methionine sulphoxide reductase MsrA"/>
    <property type="match status" value="1"/>
</dbReference>
<dbReference type="GO" id="GO:0030091">
    <property type="term" value="P:protein repair"/>
    <property type="evidence" value="ECO:0007669"/>
    <property type="project" value="InterPro"/>
</dbReference>
<dbReference type="eggNOG" id="COG0229">
    <property type="taxonomic scope" value="Bacteria"/>
</dbReference>
<evidence type="ECO:0000256" key="2">
    <source>
        <dbReference type="ARBA" id="ARBA00011017"/>
    </source>
</evidence>
<dbReference type="SUPFAM" id="SSF55068">
    <property type="entry name" value="Peptide methionine sulfoxide reductase"/>
    <property type="match status" value="1"/>
</dbReference>
<gene>
    <name evidence="13" type="primary">msrA-B</name>
    <name evidence="13" type="ordered locus">DNO_0792</name>
</gene>
<evidence type="ECO:0000256" key="8">
    <source>
        <dbReference type="ARBA" id="ARBA00024679"/>
    </source>
</evidence>
<evidence type="ECO:0000256" key="7">
    <source>
        <dbReference type="ARBA" id="ARBA00023268"/>
    </source>
</evidence>
<protein>
    <recommendedName>
        <fullName evidence="5">Peptide methionine sulfoxide reductase MsrA/MsrB</fullName>
        <ecNumber evidence="4">1.8.4.11</ecNumber>
        <ecNumber evidence="3">1.8.4.12</ecNumber>
    </recommendedName>
</protein>
<dbReference type="GO" id="GO:0008113">
    <property type="term" value="F:peptide-methionine (S)-S-oxide reductase activity"/>
    <property type="evidence" value="ECO:0007669"/>
    <property type="project" value="UniProtKB-EC"/>
</dbReference>
<name>A5EUW3_DICNV</name>
<dbReference type="Proteomes" id="UP000000248">
    <property type="component" value="Chromosome"/>
</dbReference>
<evidence type="ECO:0000256" key="6">
    <source>
        <dbReference type="ARBA" id="ARBA00023002"/>
    </source>
</evidence>
<dbReference type="InterPro" id="IPR002569">
    <property type="entry name" value="Met_Sox_Rdtase_MsrA_dom"/>
</dbReference>
<dbReference type="GO" id="GO:0033744">
    <property type="term" value="F:L-methionine:thioredoxin-disulfide S-oxidoreductase activity"/>
    <property type="evidence" value="ECO:0007669"/>
    <property type="project" value="RHEA"/>
</dbReference>
<dbReference type="RefSeq" id="WP_012031117.1">
    <property type="nucleotide sequence ID" value="NC_009446.1"/>
</dbReference>